<dbReference type="Proteomes" id="UP000516480">
    <property type="component" value="Chromosome 8"/>
</dbReference>
<dbReference type="Proteomes" id="UP000219974">
    <property type="component" value="Chromosome 8"/>
</dbReference>
<evidence type="ECO:0000313" key="6">
    <source>
        <dbReference type="EMBL" id="SCM21014.1"/>
    </source>
</evidence>
<feature type="signal peptide" evidence="4">
    <location>
        <begin position="1"/>
        <end position="21"/>
    </location>
</feature>
<dbReference type="EMBL" id="LT608144">
    <property type="protein sequence ID" value="SCM21014.1"/>
    <property type="molecule type" value="Genomic_DNA"/>
</dbReference>
<evidence type="ECO:0000313" key="9">
    <source>
        <dbReference type="EMBL" id="SCO60798.1"/>
    </source>
</evidence>
<keyword evidence="5" id="KW-0378">Hydrolase</keyword>
<keyword evidence="2" id="KW-0789">Thiol protease inhibitor</keyword>
<evidence type="ECO:0000313" key="12">
    <source>
        <dbReference type="Proteomes" id="UP000219974"/>
    </source>
</evidence>
<accession>A0A0Y9W1P7</accession>
<evidence type="ECO:0000313" key="10">
    <source>
        <dbReference type="Proteomes" id="UP000069549"/>
    </source>
</evidence>
<dbReference type="OrthoDB" id="371298at2759"/>
<keyword evidence="1" id="KW-0646">Protease inhibitor</keyword>
<dbReference type="SMR" id="A0A0Y9W1P7"/>
<evidence type="ECO:0000313" key="14">
    <source>
        <dbReference type="Proteomes" id="UP000516480"/>
    </source>
</evidence>
<dbReference type="GO" id="GO:0004869">
    <property type="term" value="F:cysteine-type endopeptidase inhibitor activity"/>
    <property type="evidence" value="ECO:0007669"/>
    <property type="project" value="UniProtKB-KW"/>
</dbReference>
<dbReference type="InterPro" id="IPR036331">
    <property type="entry name" value="Chagasin-like_sf"/>
</dbReference>
<evidence type="ECO:0000313" key="5">
    <source>
        <dbReference type="EMBL" id="CXI31598.1"/>
    </source>
</evidence>
<gene>
    <name evidence="5" type="primary">ICP</name>
    <name evidence="5" type="ORF">PBK173_000155900</name>
    <name evidence="7" type="ORF">PBNK65E_000148800</name>
    <name evidence="6" type="ORF">PBNK65NY_000148100</name>
    <name evidence="9" type="ORF">PBSP11A_000148100</name>
    <name evidence="8" type="ORF">PBSP11RLL_000148100</name>
</gene>
<evidence type="ECO:0000313" key="7">
    <source>
        <dbReference type="EMBL" id="SCN24412.1"/>
    </source>
</evidence>
<feature type="region of interest" description="Disordered" evidence="3">
    <location>
        <begin position="274"/>
        <end position="317"/>
    </location>
</feature>
<evidence type="ECO:0000256" key="1">
    <source>
        <dbReference type="ARBA" id="ARBA00022690"/>
    </source>
</evidence>
<evidence type="ECO:0000313" key="11">
    <source>
        <dbReference type="Proteomes" id="UP000219860"/>
    </source>
</evidence>
<dbReference type="GO" id="GO:0006508">
    <property type="term" value="P:proteolysis"/>
    <property type="evidence" value="ECO:0007669"/>
    <property type="project" value="UniProtKB-KW"/>
</dbReference>
<name>A0A0Y9W1P7_PLABE</name>
<dbReference type="EMBL" id="LT608256">
    <property type="protein sequence ID" value="SCO60798.1"/>
    <property type="molecule type" value="Genomic_DNA"/>
</dbReference>
<protein>
    <submittedName>
        <fullName evidence="5">Inhibitor of cysteine proteases</fullName>
    </submittedName>
</protein>
<dbReference type="Proteomes" id="UP000220214">
    <property type="component" value="Chromosome 8"/>
</dbReference>
<keyword evidence="5" id="KW-0645">Protease</keyword>
<dbReference type="EMBL" id="LT608272">
    <property type="protein sequence ID" value="SCO59605.1"/>
    <property type="molecule type" value="Genomic_DNA"/>
</dbReference>
<dbReference type="Proteomes" id="UP000219860">
    <property type="component" value="Chromosome 8"/>
</dbReference>
<evidence type="ECO:0000256" key="4">
    <source>
        <dbReference type="SAM" id="SignalP"/>
    </source>
</evidence>
<evidence type="ECO:0000313" key="13">
    <source>
        <dbReference type="Proteomes" id="UP000220214"/>
    </source>
</evidence>
<evidence type="ECO:0000313" key="8">
    <source>
        <dbReference type="EMBL" id="SCO59605.1"/>
    </source>
</evidence>
<dbReference type="EMBL" id="LT614634">
    <property type="protein sequence ID" value="SCN24412.1"/>
    <property type="molecule type" value="Genomic_DNA"/>
</dbReference>
<dbReference type="AlphaFoldDB" id="A0A0Y9W1P7"/>
<organism evidence="5 10">
    <name type="scientific">Plasmodium berghei</name>
    <dbReference type="NCBI Taxonomy" id="5821"/>
    <lineage>
        <taxon>Eukaryota</taxon>
        <taxon>Sar</taxon>
        <taxon>Alveolata</taxon>
        <taxon>Apicomplexa</taxon>
        <taxon>Aconoidasida</taxon>
        <taxon>Haemosporida</taxon>
        <taxon>Plasmodiidae</taxon>
        <taxon>Plasmodium</taxon>
        <taxon>Plasmodium (Vinckeia)</taxon>
    </lineage>
</organism>
<feature type="compositionally biased region" description="Basic and acidic residues" evidence="3">
    <location>
        <begin position="275"/>
        <end position="302"/>
    </location>
</feature>
<dbReference type="SUPFAM" id="SSF141066">
    <property type="entry name" value="ICP-like"/>
    <property type="match status" value="1"/>
</dbReference>
<dbReference type="EMBL" id="LT160028">
    <property type="protein sequence ID" value="CXI31598.1"/>
    <property type="molecule type" value="Genomic_DNA"/>
</dbReference>
<dbReference type="InterPro" id="IPR024321">
    <property type="entry name" value="Prot_Inh_falstatin"/>
</dbReference>
<keyword evidence="4" id="KW-0732">Signal</keyword>
<proteinExistence type="predicted"/>
<evidence type="ECO:0000256" key="3">
    <source>
        <dbReference type="SAM" id="MobiDB-lite"/>
    </source>
</evidence>
<dbReference type="VEuPathDB" id="PlasmoDB:PBANKA_0813000"/>
<evidence type="ECO:0000256" key="2">
    <source>
        <dbReference type="ARBA" id="ARBA00022704"/>
    </source>
</evidence>
<dbReference type="Pfam" id="PF12628">
    <property type="entry name" value="Inhibitor_I71"/>
    <property type="match status" value="1"/>
</dbReference>
<reference evidence="5 10" key="1">
    <citation type="submission" date="2016-02" db="EMBL/GenBank/DDBJ databases">
        <authorList>
            <consortium name="Pathogen Informatics"/>
        </authorList>
    </citation>
    <scope>NUCLEOTIDE SEQUENCE [LARGE SCALE GENOMIC DNA]</scope>
    <source>
        <strain evidence="5 10">K173</strain>
        <strain evidence="6 14">NK65 ny</strain>
        <strain evidence="7 13">NK65e</strain>
        <strain evidence="9 11">SP11 Antwerpcl1</strain>
        <strain evidence="8 12">SP11 RLL</strain>
    </source>
</reference>
<feature type="chain" id="PRO_5014242907" evidence="4">
    <location>
        <begin position="22"/>
        <end position="354"/>
    </location>
</feature>
<sequence>MKSITFFVFNICSILALLSHCEDNDIYSFDIVNETNWLKIAKNIFKGKSPSNFTIIPFNNTGSSNDNESNKEESVLLIRKKIKSNKNHDSSIISGDTVNGDISDLNYTASNFSDNSEDIEDNQKYPTTSYNSFNHLNSNIAFNEESEYIEINSESDLENKIKDINIKSNLEENNTMNESGKVDSKYELTGDEKCGKSLKLGNISNQTNQETITQSLSVGEILCIDLEGNAGTGYLWVLLGIHKDEPIINPENFPTKLTKKSFFSEEISVTQPKKYKIDEHDSSKNVNREIESPEQKESDSKPKKPQMQLLGGPDRMRSVIKGHKPGKYYIVYSYYRPFSPTSGANTKIIYVTVQ</sequence>
<dbReference type="Proteomes" id="UP000069549">
    <property type="component" value="Chromosome 8"/>
</dbReference>
<dbReference type="GO" id="GO:0008233">
    <property type="term" value="F:peptidase activity"/>
    <property type="evidence" value="ECO:0007669"/>
    <property type="project" value="UniProtKB-KW"/>
</dbReference>
<dbReference type="OMA" id="FFVFNIC"/>
<dbReference type="Gene3D" id="2.60.40.2020">
    <property type="match status" value="2"/>
</dbReference>